<dbReference type="Proteomes" id="UP000287144">
    <property type="component" value="Unassembled WGS sequence"/>
</dbReference>
<dbReference type="PROSITE" id="PS00463">
    <property type="entry name" value="ZN2_CY6_FUNGAL_1"/>
    <property type="match status" value="1"/>
</dbReference>
<dbReference type="InterPro" id="IPR001138">
    <property type="entry name" value="Zn2Cys6_DnaBD"/>
</dbReference>
<dbReference type="PANTHER" id="PTHR37540:SF5">
    <property type="entry name" value="TRANSCRIPTION FACTOR DOMAIN-CONTAINING PROTEIN"/>
    <property type="match status" value="1"/>
</dbReference>
<proteinExistence type="predicted"/>
<keyword evidence="1" id="KW-0539">Nucleus</keyword>
<dbReference type="CDD" id="cd00067">
    <property type="entry name" value="GAL4"/>
    <property type="match status" value="1"/>
</dbReference>
<name>A0A428TRD3_9HYPO</name>
<dbReference type="STRING" id="1325735.A0A428TRD3"/>
<gene>
    <name evidence="3" type="ORF">CEP52_006735</name>
</gene>
<dbReference type="PROSITE" id="PS50048">
    <property type="entry name" value="ZN2_CY6_FUNGAL_2"/>
    <property type="match status" value="1"/>
</dbReference>
<evidence type="ECO:0000313" key="3">
    <source>
        <dbReference type="EMBL" id="RSM04596.1"/>
    </source>
</evidence>
<dbReference type="Pfam" id="PF00172">
    <property type="entry name" value="Zn_clus"/>
    <property type="match status" value="1"/>
</dbReference>
<dbReference type="InterPro" id="IPR036864">
    <property type="entry name" value="Zn2-C6_fun-type_DNA-bd_sf"/>
</dbReference>
<dbReference type="AlphaFoldDB" id="A0A428TRD3"/>
<dbReference type="EMBL" id="NKCK01000058">
    <property type="protein sequence ID" value="RSM04596.1"/>
    <property type="molecule type" value="Genomic_DNA"/>
</dbReference>
<comment type="caution">
    <text evidence="3">The sequence shown here is derived from an EMBL/GenBank/DDBJ whole genome shotgun (WGS) entry which is preliminary data.</text>
</comment>
<evidence type="ECO:0000256" key="1">
    <source>
        <dbReference type="ARBA" id="ARBA00023242"/>
    </source>
</evidence>
<accession>A0A428TRD3</accession>
<protein>
    <recommendedName>
        <fullName evidence="2">Zn(2)-C6 fungal-type domain-containing protein</fullName>
    </recommendedName>
</protein>
<dbReference type="SMART" id="SM00066">
    <property type="entry name" value="GAL4"/>
    <property type="match status" value="1"/>
</dbReference>
<evidence type="ECO:0000259" key="2">
    <source>
        <dbReference type="PROSITE" id="PS50048"/>
    </source>
</evidence>
<dbReference type="Pfam" id="PF11951">
    <property type="entry name" value="Fungal_trans_2"/>
    <property type="match status" value="1"/>
</dbReference>
<dbReference type="GO" id="GO:0000981">
    <property type="term" value="F:DNA-binding transcription factor activity, RNA polymerase II-specific"/>
    <property type="evidence" value="ECO:0007669"/>
    <property type="project" value="InterPro"/>
</dbReference>
<organism evidence="3 4">
    <name type="scientific">Fusarium oligoseptatum</name>
    <dbReference type="NCBI Taxonomy" id="2604345"/>
    <lineage>
        <taxon>Eukaryota</taxon>
        <taxon>Fungi</taxon>
        <taxon>Dikarya</taxon>
        <taxon>Ascomycota</taxon>
        <taxon>Pezizomycotina</taxon>
        <taxon>Sordariomycetes</taxon>
        <taxon>Hypocreomycetidae</taxon>
        <taxon>Hypocreales</taxon>
        <taxon>Nectriaceae</taxon>
        <taxon>Fusarium</taxon>
        <taxon>Fusarium solani species complex</taxon>
    </lineage>
</organism>
<dbReference type="GO" id="GO:0008270">
    <property type="term" value="F:zinc ion binding"/>
    <property type="evidence" value="ECO:0007669"/>
    <property type="project" value="InterPro"/>
</dbReference>
<evidence type="ECO:0000313" key="4">
    <source>
        <dbReference type="Proteomes" id="UP000287144"/>
    </source>
</evidence>
<dbReference type="PANTHER" id="PTHR37540">
    <property type="entry name" value="TRANSCRIPTION FACTOR (ACR-2), PUTATIVE-RELATED-RELATED"/>
    <property type="match status" value="1"/>
</dbReference>
<dbReference type="SUPFAM" id="SSF57701">
    <property type="entry name" value="Zn2/Cys6 DNA-binding domain"/>
    <property type="match status" value="1"/>
</dbReference>
<keyword evidence="4" id="KW-1185">Reference proteome</keyword>
<dbReference type="Gene3D" id="4.10.240.10">
    <property type="entry name" value="Zn(2)-C6 fungal-type DNA-binding domain"/>
    <property type="match status" value="1"/>
</dbReference>
<dbReference type="InterPro" id="IPR021858">
    <property type="entry name" value="Fun_TF"/>
</dbReference>
<reference evidence="3 4" key="1">
    <citation type="submission" date="2017-06" db="EMBL/GenBank/DDBJ databases">
        <title>Comparative genomic analysis of Ambrosia Fusariam Clade fungi.</title>
        <authorList>
            <person name="Stajich J.E."/>
            <person name="Carrillo J."/>
            <person name="Kijimoto T."/>
            <person name="Eskalen A."/>
            <person name="O'Donnell K."/>
            <person name="Kasson M."/>
        </authorList>
    </citation>
    <scope>NUCLEOTIDE SEQUENCE [LARGE SCALE GENOMIC DNA]</scope>
    <source>
        <strain evidence="3 4">NRRL62579</strain>
    </source>
</reference>
<feature type="domain" description="Zn(2)-C6 fungal-type" evidence="2">
    <location>
        <begin position="8"/>
        <end position="38"/>
    </location>
</feature>
<sequence length="471" mass="52799">MRTTLRRSCNACAKAKHSCDLRTPRCSRCIKRRVSCVYANEPLTLQAPPEGPGHGRAVINKASKVTCVAQRDVKMSRKVLDGSVKLLNSVDTSFDPFDSYPPTRLSRIHVQRLIHHFLSNIAFQYYPLDLNMISNPFIVSWWPLALADPALFHVSIQTASLDEELRAHKGFPVSELLMVDSVSLIRQKIENSSLAFQDDTLNSVVTLAAIEHGKGNVEASRTHIDGVKRIVGVRGGISHVRQSSPLTARMIAWVSMLVTGAPQFPIQDDLGIGDGVCPTLQWLLASPDLESSSEAIDDLDIDPTMIDILTRLRNISQEASSLSGTELHDLTCFVVHKLLLLPPLSTQNLQQSAASESLRYAMALYMLAIHGTTYYSHIGLVMTIMQQFRSYLEVLVRSDVDESLKLWIFSVGMVSSIDPINSKWFTEQAYLAATSLKIQTWEDVLVYFQRILWMETPRGVIFQRQWEDMLT</sequence>